<dbReference type="PANTHER" id="PTHR42919">
    <property type="entry name" value="N-ALPHA-ACETYLTRANSFERASE"/>
    <property type="match status" value="1"/>
</dbReference>
<feature type="domain" description="N-acetyltransferase" evidence="3">
    <location>
        <begin position="5"/>
        <end position="177"/>
    </location>
</feature>
<evidence type="ECO:0000259" key="3">
    <source>
        <dbReference type="PROSITE" id="PS51186"/>
    </source>
</evidence>
<keyword evidence="1" id="KW-0808">Transferase</keyword>
<dbReference type="PROSITE" id="PS51186">
    <property type="entry name" value="GNAT"/>
    <property type="match status" value="1"/>
</dbReference>
<protein>
    <submittedName>
        <fullName evidence="4">GNAT family N-acetyltransferase</fullName>
    </submittedName>
</protein>
<dbReference type="Pfam" id="PF00583">
    <property type="entry name" value="Acetyltransf_1"/>
    <property type="match status" value="1"/>
</dbReference>
<name>A0ABT0VH86_9LACO</name>
<dbReference type="PANTHER" id="PTHR42919:SF8">
    <property type="entry name" value="N-ALPHA-ACETYLTRANSFERASE 50"/>
    <property type="match status" value="1"/>
</dbReference>
<keyword evidence="5" id="KW-1185">Reference proteome</keyword>
<dbReference type="CDD" id="cd04301">
    <property type="entry name" value="NAT_SF"/>
    <property type="match status" value="1"/>
</dbReference>
<dbReference type="SUPFAM" id="SSF55729">
    <property type="entry name" value="Acyl-CoA N-acyltransferases (Nat)"/>
    <property type="match status" value="1"/>
</dbReference>
<dbReference type="RefSeq" id="WP_250966306.1">
    <property type="nucleotide sequence ID" value="NZ_JAGMVS010000057.1"/>
</dbReference>
<dbReference type="EMBL" id="JAGMVS010000057">
    <property type="protein sequence ID" value="MCM2437203.1"/>
    <property type="molecule type" value="Genomic_DNA"/>
</dbReference>
<sequence>MNNNYNIRLVVEPDMPKIQILAVETFFESFNDGAKSEDIQLYLQNEMSYQNLISEFNAKESSFIVIEDNKTKVLIGYMKINMISSYWGIHESNNNLLEIERIYILSDYQSHGLGLKLIEFAKKFAKLQNINTMVLSVYDKNKRGLSFYEKNGFKVVTEHNFLLGKDNRNCLVMECNI</sequence>
<evidence type="ECO:0000256" key="2">
    <source>
        <dbReference type="ARBA" id="ARBA00023315"/>
    </source>
</evidence>
<proteinExistence type="predicted"/>
<accession>A0ABT0VH86</accession>
<evidence type="ECO:0000313" key="5">
    <source>
        <dbReference type="Proteomes" id="UP001057481"/>
    </source>
</evidence>
<keyword evidence="2" id="KW-0012">Acyltransferase</keyword>
<dbReference type="InterPro" id="IPR016181">
    <property type="entry name" value="Acyl_CoA_acyltransferase"/>
</dbReference>
<dbReference type="Gene3D" id="3.40.630.30">
    <property type="match status" value="1"/>
</dbReference>
<dbReference type="InterPro" id="IPR000182">
    <property type="entry name" value="GNAT_dom"/>
</dbReference>
<gene>
    <name evidence="4" type="ORF">KAK10_04660</name>
</gene>
<evidence type="ECO:0000256" key="1">
    <source>
        <dbReference type="ARBA" id="ARBA00022679"/>
    </source>
</evidence>
<dbReference type="InterPro" id="IPR051556">
    <property type="entry name" value="N-term/lysine_N-AcTrnsfr"/>
</dbReference>
<reference evidence="4" key="1">
    <citation type="submission" date="2021-04" db="EMBL/GenBank/DDBJ databases">
        <title>Taxonomic assessment of Weissella genus.</title>
        <authorList>
            <person name="Fanelli F."/>
            <person name="Chieffi D."/>
            <person name="Dell'Aquila A."/>
            <person name="Gyu-Sung C."/>
            <person name="Franz C.M.A.P."/>
            <person name="Fusco V."/>
        </authorList>
    </citation>
    <scope>NUCLEOTIDE SEQUENCE</scope>
    <source>
        <strain evidence="4">LMG 25373</strain>
    </source>
</reference>
<comment type="caution">
    <text evidence="4">The sequence shown here is derived from an EMBL/GenBank/DDBJ whole genome shotgun (WGS) entry which is preliminary data.</text>
</comment>
<dbReference type="Proteomes" id="UP001057481">
    <property type="component" value="Unassembled WGS sequence"/>
</dbReference>
<organism evidence="4 5">
    <name type="scientific">Periweissella beninensis</name>
    <dbReference type="NCBI Taxonomy" id="504936"/>
    <lineage>
        <taxon>Bacteria</taxon>
        <taxon>Bacillati</taxon>
        <taxon>Bacillota</taxon>
        <taxon>Bacilli</taxon>
        <taxon>Lactobacillales</taxon>
        <taxon>Lactobacillaceae</taxon>
        <taxon>Periweissella</taxon>
    </lineage>
</organism>
<evidence type="ECO:0000313" key="4">
    <source>
        <dbReference type="EMBL" id="MCM2437203.1"/>
    </source>
</evidence>